<evidence type="ECO:0000256" key="6">
    <source>
        <dbReference type="ARBA" id="ARBA00015850"/>
    </source>
</evidence>
<keyword evidence="7 19" id="KW-1003">Cell membrane</keyword>
<dbReference type="PANTHER" id="PTHR34148:SF1">
    <property type="entry name" value="ADENOSYLCOBINAMIDE-GDP RIBAZOLETRANSFERASE"/>
    <property type="match status" value="1"/>
</dbReference>
<dbReference type="Proteomes" id="UP000184295">
    <property type="component" value="Unassembled WGS sequence"/>
</dbReference>
<organism evidence="20 21">
    <name type="scientific">Ferrithrix thermotolerans DSM 19514</name>
    <dbReference type="NCBI Taxonomy" id="1121881"/>
    <lineage>
        <taxon>Bacteria</taxon>
        <taxon>Bacillati</taxon>
        <taxon>Actinomycetota</taxon>
        <taxon>Acidimicrobiia</taxon>
        <taxon>Acidimicrobiales</taxon>
        <taxon>Acidimicrobiaceae</taxon>
        <taxon>Ferrithrix</taxon>
    </lineage>
</organism>
<evidence type="ECO:0000256" key="7">
    <source>
        <dbReference type="ARBA" id="ARBA00022475"/>
    </source>
</evidence>
<keyword evidence="11 19" id="KW-0460">Magnesium</keyword>
<comment type="subcellular location">
    <subcellularLocation>
        <location evidence="2 19">Cell membrane</location>
        <topology evidence="2 19">Multi-pass membrane protein</topology>
    </subcellularLocation>
</comment>
<dbReference type="AlphaFoldDB" id="A0A1M4VKE2"/>
<keyword evidence="21" id="KW-1185">Reference proteome</keyword>
<keyword evidence="8 19" id="KW-0169">Cobalamin biosynthesis</keyword>
<comment type="cofactor">
    <cofactor evidence="1 19">
        <name>Mg(2+)</name>
        <dbReference type="ChEBI" id="CHEBI:18420"/>
    </cofactor>
</comment>
<comment type="catalytic activity">
    <reaction evidence="17 19">
        <text>alpha-ribazole + adenosylcob(III)inamide-GDP = adenosylcob(III)alamin + GMP + H(+)</text>
        <dbReference type="Rhea" id="RHEA:16049"/>
        <dbReference type="ChEBI" id="CHEBI:10329"/>
        <dbReference type="ChEBI" id="CHEBI:15378"/>
        <dbReference type="ChEBI" id="CHEBI:18408"/>
        <dbReference type="ChEBI" id="CHEBI:58115"/>
        <dbReference type="ChEBI" id="CHEBI:60487"/>
        <dbReference type="EC" id="2.7.8.26"/>
    </reaction>
</comment>
<evidence type="ECO:0000256" key="17">
    <source>
        <dbReference type="ARBA" id="ARBA00048623"/>
    </source>
</evidence>
<evidence type="ECO:0000256" key="2">
    <source>
        <dbReference type="ARBA" id="ARBA00004651"/>
    </source>
</evidence>
<feature type="transmembrane region" description="Helical" evidence="19">
    <location>
        <begin position="94"/>
        <end position="116"/>
    </location>
</feature>
<dbReference type="Pfam" id="PF02654">
    <property type="entry name" value="CobS"/>
    <property type="match status" value="1"/>
</dbReference>
<proteinExistence type="inferred from homology"/>
<reference evidence="21" key="1">
    <citation type="submission" date="2016-11" db="EMBL/GenBank/DDBJ databases">
        <authorList>
            <person name="Varghese N."/>
            <person name="Submissions S."/>
        </authorList>
    </citation>
    <scope>NUCLEOTIDE SEQUENCE [LARGE SCALE GENOMIC DNA]</scope>
    <source>
        <strain evidence="21">DSM 19514</strain>
    </source>
</reference>
<evidence type="ECO:0000256" key="1">
    <source>
        <dbReference type="ARBA" id="ARBA00001946"/>
    </source>
</evidence>
<keyword evidence="12 19" id="KW-1133">Transmembrane helix</keyword>
<sequence>MSFLTILPGGRSPMTLRGAIWFWVAGLLVATLDVSLFVVFFHVLTKMETAVIVVLADGVVTRGMHYDAVADFSDGFFAPLDRNKRLKAMGDSRLGAFGAMGLIAVVLLRVAAFASFSTSEMYLFIPLAVASRDLMAIALYFYPSAKKEGFFYYFLSGDDLSRRSKAVRRFVVIGIFLLSGVAAFEMEGIWSIVAVVLEASVFFAVMQWSIGSIDGVTGDVVGGGGILAESVALVAISLVGLR</sequence>
<dbReference type="GO" id="GO:0051073">
    <property type="term" value="F:adenosylcobinamide-GDP ribazoletransferase activity"/>
    <property type="evidence" value="ECO:0007669"/>
    <property type="project" value="UniProtKB-UniRule"/>
</dbReference>
<dbReference type="UniPathway" id="UPA00148">
    <property type="reaction ID" value="UER00238"/>
</dbReference>
<comment type="similarity">
    <text evidence="4 19">Belongs to the CobS family.</text>
</comment>
<evidence type="ECO:0000313" key="21">
    <source>
        <dbReference type="Proteomes" id="UP000184295"/>
    </source>
</evidence>
<evidence type="ECO:0000256" key="13">
    <source>
        <dbReference type="ARBA" id="ARBA00023136"/>
    </source>
</evidence>
<evidence type="ECO:0000256" key="4">
    <source>
        <dbReference type="ARBA" id="ARBA00010561"/>
    </source>
</evidence>
<feature type="transmembrane region" description="Helical" evidence="19">
    <location>
        <begin position="220"/>
        <end position="241"/>
    </location>
</feature>
<comment type="catalytic activity">
    <reaction evidence="18 19">
        <text>alpha-ribazole 5'-phosphate + adenosylcob(III)inamide-GDP = adenosylcob(III)alamin 5'-phosphate + GMP + H(+)</text>
        <dbReference type="Rhea" id="RHEA:23560"/>
        <dbReference type="ChEBI" id="CHEBI:15378"/>
        <dbReference type="ChEBI" id="CHEBI:57918"/>
        <dbReference type="ChEBI" id="CHEBI:58115"/>
        <dbReference type="ChEBI" id="CHEBI:60487"/>
        <dbReference type="ChEBI" id="CHEBI:60493"/>
        <dbReference type="EC" id="2.7.8.26"/>
    </reaction>
</comment>
<feature type="transmembrane region" description="Helical" evidence="19">
    <location>
        <begin position="189"/>
        <end position="208"/>
    </location>
</feature>
<name>A0A1M4VKE2_9ACTN</name>
<evidence type="ECO:0000256" key="9">
    <source>
        <dbReference type="ARBA" id="ARBA00022679"/>
    </source>
</evidence>
<keyword evidence="9 19" id="KW-0808">Transferase</keyword>
<dbReference type="STRING" id="1121881.SAMN02745225_01352"/>
<dbReference type="HAMAP" id="MF_00719">
    <property type="entry name" value="CobS"/>
    <property type="match status" value="1"/>
</dbReference>
<evidence type="ECO:0000256" key="3">
    <source>
        <dbReference type="ARBA" id="ARBA00004663"/>
    </source>
</evidence>
<dbReference type="InterPro" id="IPR003805">
    <property type="entry name" value="CobS"/>
</dbReference>
<comment type="function">
    <text evidence="14 19">Joins adenosylcobinamide-GDP and alpha-ribazole to generate adenosylcobalamin (Ado-cobalamin). Also synthesizes adenosylcobalamin 5'-phosphate from adenosylcobinamide-GDP and alpha-ribazole 5'-phosphate.</text>
</comment>
<evidence type="ECO:0000256" key="19">
    <source>
        <dbReference type="HAMAP-Rule" id="MF_00719"/>
    </source>
</evidence>
<gene>
    <name evidence="19" type="primary">cobS</name>
    <name evidence="20" type="ORF">SAMN02745225_01352</name>
</gene>
<keyword evidence="13 19" id="KW-0472">Membrane</keyword>
<feature type="transmembrane region" description="Helical" evidence="19">
    <location>
        <begin position="20"/>
        <end position="44"/>
    </location>
</feature>
<evidence type="ECO:0000256" key="11">
    <source>
        <dbReference type="ARBA" id="ARBA00022842"/>
    </source>
</evidence>
<evidence type="ECO:0000256" key="12">
    <source>
        <dbReference type="ARBA" id="ARBA00022989"/>
    </source>
</evidence>
<dbReference type="GO" id="GO:0008818">
    <property type="term" value="F:cobalamin 5'-phosphate synthase activity"/>
    <property type="evidence" value="ECO:0007669"/>
    <property type="project" value="UniProtKB-UniRule"/>
</dbReference>
<evidence type="ECO:0000256" key="10">
    <source>
        <dbReference type="ARBA" id="ARBA00022692"/>
    </source>
</evidence>
<accession>A0A1M4VKE2</accession>
<comment type="pathway">
    <text evidence="3 19">Cofactor biosynthesis; adenosylcobalamin biosynthesis; adenosylcobalamin from cob(II)yrinate a,c-diamide: step 7/7.</text>
</comment>
<evidence type="ECO:0000256" key="16">
    <source>
        <dbReference type="ARBA" id="ARBA00032853"/>
    </source>
</evidence>
<dbReference type="GO" id="GO:0005886">
    <property type="term" value="C:plasma membrane"/>
    <property type="evidence" value="ECO:0007669"/>
    <property type="project" value="UniProtKB-SubCell"/>
</dbReference>
<protein>
    <recommendedName>
        <fullName evidence="6 19">Adenosylcobinamide-GDP ribazoletransferase</fullName>
        <ecNumber evidence="5 19">2.7.8.26</ecNumber>
    </recommendedName>
    <alternativeName>
        <fullName evidence="16 19">Cobalamin synthase</fullName>
    </alternativeName>
    <alternativeName>
        <fullName evidence="15 19">Cobalamin-5'-phosphate synthase</fullName>
    </alternativeName>
</protein>
<evidence type="ECO:0000256" key="18">
    <source>
        <dbReference type="ARBA" id="ARBA00049504"/>
    </source>
</evidence>
<evidence type="ECO:0000313" key="20">
    <source>
        <dbReference type="EMBL" id="SHE69526.1"/>
    </source>
</evidence>
<evidence type="ECO:0000256" key="5">
    <source>
        <dbReference type="ARBA" id="ARBA00013200"/>
    </source>
</evidence>
<keyword evidence="10 19" id="KW-0812">Transmembrane</keyword>
<dbReference type="EMBL" id="FQUL01000017">
    <property type="protein sequence ID" value="SHE69526.1"/>
    <property type="molecule type" value="Genomic_DNA"/>
</dbReference>
<evidence type="ECO:0000256" key="15">
    <source>
        <dbReference type="ARBA" id="ARBA00032605"/>
    </source>
</evidence>
<feature type="transmembrane region" description="Helical" evidence="19">
    <location>
        <begin position="122"/>
        <end position="145"/>
    </location>
</feature>
<evidence type="ECO:0000256" key="8">
    <source>
        <dbReference type="ARBA" id="ARBA00022573"/>
    </source>
</evidence>
<dbReference type="GO" id="GO:0009236">
    <property type="term" value="P:cobalamin biosynthetic process"/>
    <property type="evidence" value="ECO:0007669"/>
    <property type="project" value="UniProtKB-UniRule"/>
</dbReference>
<dbReference type="EC" id="2.7.8.26" evidence="5 19"/>
<evidence type="ECO:0000256" key="14">
    <source>
        <dbReference type="ARBA" id="ARBA00025228"/>
    </source>
</evidence>
<dbReference type="PANTHER" id="PTHR34148">
    <property type="entry name" value="ADENOSYLCOBINAMIDE-GDP RIBAZOLETRANSFERASE"/>
    <property type="match status" value="1"/>
</dbReference>